<organism evidence="4 5">
    <name type="scientific">Tolypocladium paradoxum</name>
    <dbReference type="NCBI Taxonomy" id="94208"/>
    <lineage>
        <taxon>Eukaryota</taxon>
        <taxon>Fungi</taxon>
        <taxon>Dikarya</taxon>
        <taxon>Ascomycota</taxon>
        <taxon>Pezizomycotina</taxon>
        <taxon>Sordariomycetes</taxon>
        <taxon>Hypocreomycetidae</taxon>
        <taxon>Hypocreales</taxon>
        <taxon>Ophiocordycipitaceae</taxon>
        <taxon>Tolypocladium</taxon>
    </lineage>
</organism>
<evidence type="ECO:0000256" key="1">
    <source>
        <dbReference type="SAM" id="MobiDB-lite"/>
    </source>
</evidence>
<protein>
    <submittedName>
        <fullName evidence="4">Protein CAP22</fullName>
    </submittedName>
</protein>
<feature type="compositionally biased region" description="Low complexity" evidence="1">
    <location>
        <begin position="180"/>
        <end position="223"/>
    </location>
</feature>
<name>A0A2S4KZH1_9HYPO</name>
<keyword evidence="2" id="KW-0812">Transmembrane</keyword>
<evidence type="ECO:0000256" key="3">
    <source>
        <dbReference type="SAM" id="SignalP"/>
    </source>
</evidence>
<feature type="signal peptide" evidence="3">
    <location>
        <begin position="1"/>
        <end position="22"/>
    </location>
</feature>
<gene>
    <name evidence="4" type="ORF">TPAR_04220</name>
</gene>
<accession>A0A2S4KZH1</accession>
<dbReference type="STRING" id="94208.A0A2S4KZH1"/>
<feature type="transmembrane region" description="Helical" evidence="2">
    <location>
        <begin position="244"/>
        <end position="267"/>
    </location>
</feature>
<dbReference type="AlphaFoldDB" id="A0A2S4KZH1"/>
<evidence type="ECO:0000313" key="5">
    <source>
        <dbReference type="Proteomes" id="UP000237481"/>
    </source>
</evidence>
<evidence type="ECO:0000256" key="2">
    <source>
        <dbReference type="SAM" id="Phobius"/>
    </source>
</evidence>
<feature type="region of interest" description="Disordered" evidence="1">
    <location>
        <begin position="160"/>
        <end position="237"/>
    </location>
</feature>
<keyword evidence="3" id="KW-0732">Signal</keyword>
<evidence type="ECO:0000313" key="4">
    <source>
        <dbReference type="EMBL" id="POR35590.1"/>
    </source>
</evidence>
<reference evidence="4 5" key="1">
    <citation type="submission" date="2018-01" db="EMBL/GenBank/DDBJ databases">
        <title>Harnessing the power of phylogenomics to disentangle the directionality and signatures of interkingdom host jumping in the parasitic fungal genus Tolypocladium.</title>
        <authorList>
            <person name="Quandt C.A."/>
            <person name="Patterson W."/>
            <person name="Spatafora J.W."/>
        </authorList>
    </citation>
    <scope>NUCLEOTIDE SEQUENCE [LARGE SCALE GENOMIC DNA]</scope>
    <source>
        <strain evidence="4 5">NRBC 100945</strain>
    </source>
</reference>
<dbReference type="EMBL" id="PKSG01000432">
    <property type="protein sequence ID" value="POR35590.1"/>
    <property type="molecule type" value="Genomic_DNA"/>
</dbReference>
<feature type="compositionally biased region" description="Acidic residues" evidence="1">
    <location>
        <begin position="97"/>
        <end position="107"/>
    </location>
</feature>
<sequence length="268" mass="27035">MYSVKTLALAVAPLLLVVHASADIEIGDVPASCKTICGPIAQLSDDCDPDLQSGSDRDEDLLEAQCVCTNKSFDVAKIAALCADCMHQSAKQGRRDDDEDDDQEDLVGELPFNDRLRSADIDDLLATCGFSSTTYSAAATSEVQNIRVVATAPTDIKQLTTTLTSSSQPPVKTSGGASGSGSMTSGGSSSMPSGATTTTSSGNSSTPSGATTTTSSGSSPPSGLQTNTATASTPRNAAPGIQPLGGVSTAGALYVAGAIVAGGWMMLQ</sequence>
<comment type="caution">
    <text evidence="4">The sequence shown here is derived from an EMBL/GenBank/DDBJ whole genome shotgun (WGS) entry which is preliminary data.</text>
</comment>
<feature type="compositionally biased region" description="Polar residues" evidence="1">
    <location>
        <begin position="224"/>
        <end position="235"/>
    </location>
</feature>
<keyword evidence="2" id="KW-0472">Membrane</keyword>
<keyword evidence="2" id="KW-1133">Transmembrane helix</keyword>
<dbReference type="Proteomes" id="UP000237481">
    <property type="component" value="Unassembled WGS sequence"/>
</dbReference>
<feature type="region of interest" description="Disordered" evidence="1">
    <location>
        <begin position="90"/>
        <end position="111"/>
    </location>
</feature>
<proteinExistence type="predicted"/>
<dbReference type="OrthoDB" id="4843554at2759"/>
<feature type="chain" id="PRO_5015695232" evidence="3">
    <location>
        <begin position="23"/>
        <end position="268"/>
    </location>
</feature>
<keyword evidence="5" id="KW-1185">Reference proteome</keyword>